<organism evidence="2">
    <name type="scientific">Pectinophora gossypiella</name>
    <name type="common">Cotton pink bollworm</name>
    <name type="synonym">Depressaria gossypiella</name>
    <dbReference type="NCBI Taxonomy" id="13191"/>
    <lineage>
        <taxon>Eukaryota</taxon>
        <taxon>Metazoa</taxon>
        <taxon>Ecdysozoa</taxon>
        <taxon>Arthropoda</taxon>
        <taxon>Hexapoda</taxon>
        <taxon>Insecta</taxon>
        <taxon>Pterygota</taxon>
        <taxon>Neoptera</taxon>
        <taxon>Endopterygota</taxon>
        <taxon>Lepidoptera</taxon>
        <taxon>Glossata</taxon>
        <taxon>Ditrysia</taxon>
        <taxon>Gelechioidea</taxon>
        <taxon>Gelechiidae</taxon>
        <taxon>Apatetrinae</taxon>
        <taxon>Pectinophora</taxon>
    </lineage>
</organism>
<reference evidence="2" key="1">
    <citation type="submission" date="2015-09" db="EMBL/GenBank/DDBJ databases">
        <title>De novo assembly of Pectinophora gossypiella (Pink Bollworm) gut transcriptome.</title>
        <authorList>
            <person name="Tassone E.E."/>
        </authorList>
    </citation>
    <scope>NUCLEOTIDE SEQUENCE</scope>
</reference>
<accession>A0A1E1WT19</accession>
<dbReference type="OrthoDB" id="10011551at2759"/>
<keyword evidence="1" id="KW-0812">Transmembrane</keyword>
<evidence type="ECO:0008006" key="3">
    <source>
        <dbReference type="Google" id="ProtNLM"/>
    </source>
</evidence>
<keyword evidence="1" id="KW-1133">Transmembrane helix</keyword>
<feature type="non-terminal residue" evidence="2">
    <location>
        <position position="193"/>
    </location>
</feature>
<feature type="transmembrane region" description="Helical" evidence="1">
    <location>
        <begin position="20"/>
        <end position="42"/>
    </location>
</feature>
<dbReference type="AlphaFoldDB" id="A0A1E1WT19"/>
<name>A0A1E1WT19_PECGO</name>
<gene>
    <name evidence="2" type="ORF">g.3037</name>
</gene>
<proteinExistence type="predicted"/>
<feature type="non-terminal residue" evidence="2">
    <location>
        <position position="1"/>
    </location>
</feature>
<evidence type="ECO:0000313" key="2">
    <source>
        <dbReference type="EMBL" id="JAT90189.1"/>
    </source>
</evidence>
<evidence type="ECO:0000256" key="1">
    <source>
        <dbReference type="SAM" id="Phobius"/>
    </source>
</evidence>
<sequence>YNRCYYIGLFPGSLILLNSFLSIVPIVVVAVLYSIILVKALANVNKIKALKKSDPEKPKLRIYRGNGNANKVDNSHSVKYPTKSMVNCKKLKRSVSFDNLHENKPKNSKSVKSKSISDFIHEDYHSTKIDKTKCTSEFSVCTIDSSYPNSSNSDVSGNPQVNVANDKIKKHKSRDPKKWRAVTVVMLTSGSFI</sequence>
<dbReference type="EMBL" id="GDQN01000865">
    <property type="protein sequence ID" value="JAT90189.1"/>
    <property type="molecule type" value="Transcribed_RNA"/>
</dbReference>
<protein>
    <recommendedName>
        <fullName evidence="3">G-protein coupled receptors family 1 profile domain-containing protein</fullName>
    </recommendedName>
</protein>
<keyword evidence="1" id="KW-0472">Membrane</keyword>